<dbReference type="Pfam" id="PF03645">
    <property type="entry name" value="Tctex-1"/>
    <property type="match status" value="1"/>
</dbReference>
<dbReference type="EMBL" id="VXIV02000055">
    <property type="protein sequence ID" value="KAF6041356.1"/>
    <property type="molecule type" value="Genomic_DNA"/>
</dbReference>
<dbReference type="OrthoDB" id="10248487at2759"/>
<feature type="region of interest" description="Disordered" evidence="2">
    <location>
        <begin position="1"/>
        <end position="30"/>
    </location>
</feature>
<accession>A0A7J7KT14</accession>
<evidence type="ECO:0008006" key="5">
    <source>
        <dbReference type="Google" id="ProtNLM"/>
    </source>
</evidence>
<comment type="similarity">
    <text evidence="1">Belongs to the dynein light chain Tctex-type family.</text>
</comment>
<dbReference type="Gene3D" id="3.30.1140.40">
    <property type="entry name" value="Tctex-1"/>
    <property type="match status" value="1"/>
</dbReference>
<dbReference type="InterPro" id="IPR005334">
    <property type="entry name" value="Tctex-1-like"/>
</dbReference>
<dbReference type="CDD" id="cd21451">
    <property type="entry name" value="DLC-like_TCTEX1D"/>
    <property type="match status" value="1"/>
</dbReference>
<sequence length="149" mass="16857">MLKTKHGAQSHPSASTQRSHPHEYGQPGKQGVQYENTYKLEPDATFPSAPIRKIINEILQDNLENKEYSAELATQKCKELADMIKQRVKSEGYRRHKLVSLVTIVENKNAALSMGSRCVWNDKFDNYADGTFKNNSLYAVGCLYGLYAE</sequence>
<dbReference type="GO" id="GO:0045505">
    <property type="term" value="F:dynein intermediate chain binding"/>
    <property type="evidence" value="ECO:0007669"/>
    <property type="project" value="TreeGrafter"/>
</dbReference>
<gene>
    <name evidence="3" type="ORF">EB796_000310</name>
</gene>
<dbReference type="Proteomes" id="UP000593567">
    <property type="component" value="Unassembled WGS sequence"/>
</dbReference>
<reference evidence="3" key="1">
    <citation type="submission" date="2020-06" db="EMBL/GenBank/DDBJ databases">
        <title>Draft genome of Bugula neritina, a colonial animal packing powerful symbionts and potential medicines.</title>
        <authorList>
            <person name="Rayko M."/>
        </authorList>
    </citation>
    <scope>NUCLEOTIDE SEQUENCE [LARGE SCALE GENOMIC DNA]</scope>
    <source>
        <strain evidence="3">Kwan_BN1</strain>
    </source>
</reference>
<proteinExistence type="inferred from homology"/>
<evidence type="ECO:0000256" key="2">
    <source>
        <dbReference type="SAM" id="MobiDB-lite"/>
    </source>
</evidence>
<organism evidence="3 4">
    <name type="scientific">Bugula neritina</name>
    <name type="common">Brown bryozoan</name>
    <name type="synonym">Sertularia neritina</name>
    <dbReference type="NCBI Taxonomy" id="10212"/>
    <lineage>
        <taxon>Eukaryota</taxon>
        <taxon>Metazoa</taxon>
        <taxon>Spiralia</taxon>
        <taxon>Lophotrochozoa</taxon>
        <taxon>Bryozoa</taxon>
        <taxon>Gymnolaemata</taxon>
        <taxon>Cheilostomatida</taxon>
        <taxon>Flustrina</taxon>
        <taxon>Buguloidea</taxon>
        <taxon>Bugulidae</taxon>
        <taxon>Bugula</taxon>
    </lineage>
</organism>
<dbReference type="InterPro" id="IPR038586">
    <property type="entry name" value="Tctex-1-like_sf"/>
</dbReference>
<evidence type="ECO:0000256" key="1">
    <source>
        <dbReference type="ARBA" id="ARBA00005361"/>
    </source>
</evidence>
<dbReference type="GO" id="GO:0005737">
    <property type="term" value="C:cytoplasm"/>
    <property type="evidence" value="ECO:0007669"/>
    <property type="project" value="TreeGrafter"/>
</dbReference>
<comment type="caution">
    <text evidence="3">The sequence shown here is derived from an EMBL/GenBank/DDBJ whole genome shotgun (WGS) entry which is preliminary data.</text>
</comment>
<dbReference type="GO" id="GO:0007018">
    <property type="term" value="P:microtubule-based movement"/>
    <property type="evidence" value="ECO:0007669"/>
    <property type="project" value="TreeGrafter"/>
</dbReference>
<evidence type="ECO:0000313" key="3">
    <source>
        <dbReference type="EMBL" id="KAF6041356.1"/>
    </source>
</evidence>
<keyword evidence="4" id="KW-1185">Reference proteome</keyword>
<evidence type="ECO:0000313" key="4">
    <source>
        <dbReference type="Proteomes" id="UP000593567"/>
    </source>
</evidence>
<dbReference type="PANTHER" id="PTHR21255:SF65">
    <property type="entry name" value="TCTEX1 DOMAIN-CONTAINING PROTEIN 2"/>
    <property type="match status" value="1"/>
</dbReference>
<dbReference type="GO" id="GO:0005868">
    <property type="term" value="C:cytoplasmic dynein complex"/>
    <property type="evidence" value="ECO:0007669"/>
    <property type="project" value="TreeGrafter"/>
</dbReference>
<name>A0A7J7KT14_BUGNE</name>
<dbReference type="PANTHER" id="PTHR21255">
    <property type="entry name" value="T-COMPLEX-ASSOCIATED-TESTIS-EXPRESSED 1/ DYNEIN LIGHT CHAIN"/>
    <property type="match status" value="1"/>
</dbReference>
<dbReference type="AlphaFoldDB" id="A0A7J7KT14"/>
<protein>
    <recommendedName>
        <fullName evidence="5">TCTEX1D1</fullName>
    </recommendedName>
</protein>